<name>A0ABS3NKJ6_9GAMM</name>
<gene>
    <name evidence="1" type="ORF">J3492_00130</name>
</gene>
<organism evidence="1 2">
    <name type="scientific">Psychrobacter coccoides</name>
    <dbReference type="NCBI Taxonomy" id="2818440"/>
    <lineage>
        <taxon>Bacteria</taxon>
        <taxon>Pseudomonadati</taxon>
        <taxon>Pseudomonadota</taxon>
        <taxon>Gammaproteobacteria</taxon>
        <taxon>Moraxellales</taxon>
        <taxon>Moraxellaceae</taxon>
        <taxon>Psychrobacter</taxon>
    </lineage>
</organism>
<dbReference type="RefSeq" id="WP_207988488.1">
    <property type="nucleotide sequence ID" value="NZ_JAGBKM010000001.1"/>
</dbReference>
<proteinExistence type="predicted"/>
<protein>
    <submittedName>
        <fullName evidence="1">Uncharacterized protein</fullName>
    </submittedName>
</protein>
<evidence type="ECO:0000313" key="1">
    <source>
        <dbReference type="EMBL" id="MBO1529620.1"/>
    </source>
</evidence>
<evidence type="ECO:0000313" key="2">
    <source>
        <dbReference type="Proteomes" id="UP000664554"/>
    </source>
</evidence>
<accession>A0ABS3NKJ6</accession>
<sequence length="91" mass="10166">MSNPKAVRVYVPIIANPKYLVKVGDKLKMTKGPEFTRAVYDGVATVIDVDPVDQSFRIEFESGAKLYMKPPTGPSLLTYSLYDIRFAVIHS</sequence>
<keyword evidence="2" id="KW-1185">Reference proteome</keyword>
<dbReference type="Proteomes" id="UP000664554">
    <property type="component" value="Unassembled WGS sequence"/>
</dbReference>
<reference evidence="1 2" key="1">
    <citation type="submission" date="2021-03" db="EMBL/GenBank/DDBJ databases">
        <authorList>
            <person name="Shang D.-D."/>
            <person name="Du Z.-J."/>
            <person name="Chen G.-J."/>
        </authorList>
    </citation>
    <scope>NUCLEOTIDE SEQUENCE [LARGE SCALE GENOMIC DNA]</scope>
    <source>
        <strain evidence="1 2">F1192</strain>
    </source>
</reference>
<dbReference type="EMBL" id="JAGBKM010000001">
    <property type="protein sequence ID" value="MBO1529620.1"/>
    <property type="molecule type" value="Genomic_DNA"/>
</dbReference>
<comment type="caution">
    <text evidence="1">The sequence shown here is derived from an EMBL/GenBank/DDBJ whole genome shotgun (WGS) entry which is preliminary data.</text>
</comment>